<reference evidence="2 3" key="1">
    <citation type="submission" date="2020-08" db="EMBL/GenBank/DDBJ databases">
        <title>Sequencing the genomes of 1000 actinobacteria strains.</title>
        <authorList>
            <person name="Klenk H.-P."/>
        </authorList>
    </citation>
    <scope>NUCLEOTIDE SEQUENCE [LARGE SCALE GENOMIC DNA]</scope>
    <source>
        <strain evidence="2 3">DSM 45084</strain>
    </source>
</reference>
<dbReference type="AlphaFoldDB" id="A0A7W7WUM7"/>
<keyword evidence="3" id="KW-1185">Reference proteome</keyword>
<dbReference type="EMBL" id="JACHJS010000001">
    <property type="protein sequence ID" value="MBB4964429.1"/>
    <property type="molecule type" value="Genomic_DNA"/>
</dbReference>
<keyword evidence="1" id="KW-0812">Transmembrane</keyword>
<gene>
    <name evidence="2" type="ORF">F4559_001788</name>
</gene>
<dbReference type="Proteomes" id="UP000542674">
    <property type="component" value="Unassembled WGS sequence"/>
</dbReference>
<name>A0A7W7WUM7_9PSEU</name>
<comment type="caution">
    <text evidence="2">The sequence shown here is derived from an EMBL/GenBank/DDBJ whole genome shotgun (WGS) entry which is preliminary data.</text>
</comment>
<dbReference type="RefSeq" id="WP_184667435.1">
    <property type="nucleotide sequence ID" value="NZ_BAABAI010000012.1"/>
</dbReference>
<organism evidence="2 3">
    <name type="scientific">Saccharothrix violaceirubra</name>
    <dbReference type="NCBI Taxonomy" id="413306"/>
    <lineage>
        <taxon>Bacteria</taxon>
        <taxon>Bacillati</taxon>
        <taxon>Actinomycetota</taxon>
        <taxon>Actinomycetes</taxon>
        <taxon>Pseudonocardiales</taxon>
        <taxon>Pseudonocardiaceae</taxon>
        <taxon>Saccharothrix</taxon>
    </lineage>
</organism>
<keyword evidence="1" id="KW-1133">Transmembrane helix</keyword>
<feature type="transmembrane region" description="Helical" evidence="1">
    <location>
        <begin position="88"/>
        <end position="108"/>
    </location>
</feature>
<proteinExistence type="predicted"/>
<evidence type="ECO:0000313" key="2">
    <source>
        <dbReference type="EMBL" id="MBB4964429.1"/>
    </source>
</evidence>
<evidence type="ECO:0000256" key="1">
    <source>
        <dbReference type="SAM" id="Phobius"/>
    </source>
</evidence>
<feature type="transmembrane region" description="Helical" evidence="1">
    <location>
        <begin position="57"/>
        <end position="73"/>
    </location>
</feature>
<sequence>MSSWPQRTALAIAVVLLGWGLLDAVGVLGGAVLAVLHLTTGVLLGASTAGRRVLRRVAVLVGSAYLVVTAFGVSDRPYGLDAGPAGDVLHLLVGFAGVGLAVACAWSARRHRRLSRTDPG</sequence>
<evidence type="ECO:0000313" key="3">
    <source>
        <dbReference type="Proteomes" id="UP000542674"/>
    </source>
</evidence>
<evidence type="ECO:0008006" key="4">
    <source>
        <dbReference type="Google" id="ProtNLM"/>
    </source>
</evidence>
<keyword evidence="1" id="KW-0472">Membrane</keyword>
<protein>
    <recommendedName>
        <fullName evidence="4">DUF4383 domain-containing protein</fullName>
    </recommendedName>
</protein>
<accession>A0A7W7WUM7</accession>